<feature type="region of interest" description="Disordered" evidence="1">
    <location>
        <begin position="1"/>
        <end position="72"/>
    </location>
</feature>
<accession>A0ABP7D0W6</accession>
<keyword evidence="3" id="KW-1185">Reference proteome</keyword>
<evidence type="ECO:0000313" key="3">
    <source>
        <dbReference type="Proteomes" id="UP001500752"/>
    </source>
</evidence>
<feature type="compositionally biased region" description="Low complexity" evidence="1">
    <location>
        <begin position="58"/>
        <end position="68"/>
    </location>
</feature>
<comment type="caution">
    <text evidence="2">The sequence shown here is derived from an EMBL/GenBank/DDBJ whole genome shotgun (WGS) entry which is preliminary data.</text>
</comment>
<reference evidence="3" key="1">
    <citation type="journal article" date="2019" name="Int. J. Syst. Evol. Microbiol.">
        <title>The Global Catalogue of Microorganisms (GCM) 10K type strain sequencing project: providing services to taxonomists for standard genome sequencing and annotation.</title>
        <authorList>
            <consortium name="The Broad Institute Genomics Platform"/>
            <consortium name="The Broad Institute Genome Sequencing Center for Infectious Disease"/>
            <person name="Wu L."/>
            <person name="Ma J."/>
        </authorList>
    </citation>
    <scope>NUCLEOTIDE SEQUENCE [LARGE SCALE GENOMIC DNA]</scope>
    <source>
        <strain evidence="3">JCM 30742</strain>
    </source>
</reference>
<gene>
    <name evidence="2" type="ORF">GCM10023081_38220</name>
</gene>
<proteinExistence type="predicted"/>
<organism evidence="2 3">
    <name type="scientific">Arthrobacter ginkgonis</name>
    <dbReference type="NCBI Taxonomy" id="1630594"/>
    <lineage>
        <taxon>Bacteria</taxon>
        <taxon>Bacillati</taxon>
        <taxon>Actinomycetota</taxon>
        <taxon>Actinomycetes</taxon>
        <taxon>Micrococcales</taxon>
        <taxon>Micrococcaceae</taxon>
        <taxon>Arthrobacter</taxon>
    </lineage>
</organism>
<dbReference type="EMBL" id="BAABEO010000025">
    <property type="protein sequence ID" value="GAA3697612.1"/>
    <property type="molecule type" value="Genomic_DNA"/>
</dbReference>
<feature type="region of interest" description="Disordered" evidence="1">
    <location>
        <begin position="167"/>
        <end position="190"/>
    </location>
</feature>
<evidence type="ECO:0008006" key="4">
    <source>
        <dbReference type="Google" id="ProtNLM"/>
    </source>
</evidence>
<sequence length="190" mass="20446">MHKHTLGLLARPGWGVTPPPPPRSCPKRHSTRPQACDPCFSAPAHPRPSLRPPRRPGGRPMTTPTAPAVDPDVDEIPTPAHLGEAGAALFRSAVDEYELSIPERAALAQACETVDTLAELEGAIREHGRILASGRPSPLLAEARQQRAILVRLLGLLDLRLDDGEDAATATSRAARKASRARWDKQRGKA</sequence>
<name>A0ABP7D0W6_9MICC</name>
<dbReference type="Proteomes" id="UP001500752">
    <property type="component" value="Unassembled WGS sequence"/>
</dbReference>
<feature type="compositionally biased region" description="Basic and acidic residues" evidence="1">
    <location>
        <begin position="181"/>
        <end position="190"/>
    </location>
</feature>
<protein>
    <recommendedName>
        <fullName evidence="4">Terminase small subunit</fullName>
    </recommendedName>
</protein>
<evidence type="ECO:0000256" key="1">
    <source>
        <dbReference type="SAM" id="MobiDB-lite"/>
    </source>
</evidence>
<evidence type="ECO:0000313" key="2">
    <source>
        <dbReference type="EMBL" id="GAA3697612.1"/>
    </source>
</evidence>